<dbReference type="EMBL" id="SRLO01000242">
    <property type="protein sequence ID" value="TNN64988.1"/>
    <property type="molecule type" value="Genomic_DNA"/>
</dbReference>
<organism evidence="1 2">
    <name type="scientific">Liparis tanakae</name>
    <name type="common">Tanaka's snailfish</name>
    <dbReference type="NCBI Taxonomy" id="230148"/>
    <lineage>
        <taxon>Eukaryota</taxon>
        <taxon>Metazoa</taxon>
        <taxon>Chordata</taxon>
        <taxon>Craniata</taxon>
        <taxon>Vertebrata</taxon>
        <taxon>Euteleostomi</taxon>
        <taxon>Actinopterygii</taxon>
        <taxon>Neopterygii</taxon>
        <taxon>Teleostei</taxon>
        <taxon>Neoteleostei</taxon>
        <taxon>Acanthomorphata</taxon>
        <taxon>Eupercaria</taxon>
        <taxon>Perciformes</taxon>
        <taxon>Cottioidei</taxon>
        <taxon>Cottales</taxon>
        <taxon>Liparidae</taxon>
        <taxon>Liparis</taxon>
    </lineage>
</organism>
<name>A0A4Z2HGI6_9TELE</name>
<comment type="caution">
    <text evidence="1">The sequence shown here is derived from an EMBL/GenBank/DDBJ whole genome shotgun (WGS) entry which is preliminary data.</text>
</comment>
<evidence type="ECO:0000313" key="1">
    <source>
        <dbReference type="EMBL" id="TNN64988.1"/>
    </source>
</evidence>
<dbReference type="Proteomes" id="UP000314294">
    <property type="component" value="Unassembled WGS sequence"/>
</dbReference>
<accession>A0A4Z2HGI6</accession>
<protein>
    <submittedName>
        <fullName evidence="1">Uncharacterized protein</fullName>
    </submittedName>
</protein>
<sequence length="87" mass="9832">MQQLQPPVSPPSIQDSGGQCAGARIHALLEMKYEEPWHMSKPHLFLRRFFRFCLFFSCFNSLALSSSDNSSTNCSSRLMPCIFSTAI</sequence>
<reference evidence="1 2" key="1">
    <citation type="submission" date="2019-03" db="EMBL/GenBank/DDBJ databases">
        <title>First draft genome of Liparis tanakae, snailfish: a comprehensive survey of snailfish specific genes.</title>
        <authorList>
            <person name="Kim W."/>
            <person name="Song I."/>
            <person name="Jeong J.-H."/>
            <person name="Kim D."/>
            <person name="Kim S."/>
            <person name="Ryu S."/>
            <person name="Song J.Y."/>
            <person name="Lee S.K."/>
        </authorList>
    </citation>
    <scope>NUCLEOTIDE SEQUENCE [LARGE SCALE GENOMIC DNA]</scope>
    <source>
        <tissue evidence="1">Muscle</tissue>
    </source>
</reference>
<dbReference type="AlphaFoldDB" id="A0A4Z2HGI6"/>
<keyword evidence="2" id="KW-1185">Reference proteome</keyword>
<proteinExistence type="predicted"/>
<gene>
    <name evidence="1" type="ORF">EYF80_024727</name>
</gene>
<evidence type="ECO:0000313" key="2">
    <source>
        <dbReference type="Proteomes" id="UP000314294"/>
    </source>
</evidence>